<gene>
    <name evidence="3" type="ORF">F5X68DRAFT_276907</name>
</gene>
<dbReference type="PANTHER" id="PTHR38110">
    <property type="entry name" value="CHROMOSOME 23, WHOLE GENOME SHOTGUN SEQUENCE"/>
    <property type="match status" value="1"/>
</dbReference>
<protein>
    <submittedName>
        <fullName evidence="3">Thioesterase-like superfamily-domain-containing protein</fullName>
    </submittedName>
</protein>
<comment type="caution">
    <text evidence="3">The sequence shown here is derived from an EMBL/GenBank/DDBJ whole genome shotgun (WGS) entry which is preliminary data.</text>
</comment>
<dbReference type="InterPro" id="IPR052389">
    <property type="entry name" value="Sec_Metab_Biosynth-Assoc"/>
</dbReference>
<dbReference type="AlphaFoldDB" id="A0A9P8V856"/>
<accession>A0A9P8V856</accession>
<evidence type="ECO:0000313" key="4">
    <source>
        <dbReference type="Proteomes" id="UP000770015"/>
    </source>
</evidence>
<keyword evidence="4" id="KW-1185">Reference proteome</keyword>
<dbReference type="InterPro" id="IPR049449">
    <property type="entry name" value="TesB_ACOT8-like_N"/>
</dbReference>
<evidence type="ECO:0000313" key="3">
    <source>
        <dbReference type="EMBL" id="KAH6684836.1"/>
    </source>
</evidence>
<dbReference type="InterPro" id="IPR042171">
    <property type="entry name" value="Acyl-CoA_hotdog"/>
</dbReference>
<dbReference type="Pfam" id="PF20789">
    <property type="entry name" value="4HBT_3C"/>
    <property type="match status" value="1"/>
</dbReference>
<dbReference type="InterPro" id="IPR049450">
    <property type="entry name" value="ACOT8-like_C"/>
</dbReference>
<dbReference type="Pfam" id="PF13622">
    <property type="entry name" value="4HBT_3"/>
    <property type="match status" value="1"/>
</dbReference>
<dbReference type="OrthoDB" id="2532955at2759"/>
<evidence type="ECO:0000259" key="1">
    <source>
        <dbReference type="Pfam" id="PF13622"/>
    </source>
</evidence>
<dbReference type="EMBL" id="JAGSXJ010000016">
    <property type="protein sequence ID" value="KAH6684836.1"/>
    <property type="molecule type" value="Genomic_DNA"/>
</dbReference>
<dbReference type="InterPro" id="IPR029069">
    <property type="entry name" value="HotDog_dom_sf"/>
</dbReference>
<reference evidence="3" key="1">
    <citation type="journal article" date="2021" name="Nat. Commun.">
        <title>Genetic determinants of endophytism in the Arabidopsis root mycobiome.</title>
        <authorList>
            <person name="Mesny F."/>
            <person name="Miyauchi S."/>
            <person name="Thiergart T."/>
            <person name="Pickel B."/>
            <person name="Atanasova L."/>
            <person name="Karlsson M."/>
            <person name="Huettel B."/>
            <person name="Barry K.W."/>
            <person name="Haridas S."/>
            <person name="Chen C."/>
            <person name="Bauer D."/>
            <person name="Andreopoulos W."/>
            <person name="Pangilinan J."/>
            <person name="LaButti K."/>
            <person name="Riley R."/>
            <person name="Lipzen A."/>
            <person name="Clum A."/>
            <person name="Drula E."/>
            <person name="Henrissat B."/>
            <person name="Kohler A."/>
            <person name="Grigoriev I.V."/>
            <person name="Martin F.M."/>
            <person name="Hacquard S."/>
        </authorList>
    </citation>
    <scope>NUCLEOTIDE SEQUENCE</scope>
    <source>
        <strain evidence="3">MPI-SDFR-AT-0117</strain>
    </source>
</reference>
<sequence length="330" mass="36663">MASTTDKSALTASFGTATHVRRVAPNTYRAYLNGNWTIGAVPHGGYVASTILRAAEEHLASRGQKHSISAHFEYLNRTEVGPAIIVIEDTKPGRSVSNIHATLYQGDLQDEAPFITAKTRKPVVAYLINTNLAEEAGVTLKTEWELLPPPKPVDLTKIVSEQDPNWTTKDARIGMAQRAVAKAPHNLDFFFPREYGRLGLEDNWVRFKSGEGWTNVSLGFLADVLPIVIEGWRPKNDDDKNPPFKRSEQFWYPTLALNLDIKKALPEKGVEWLFIRTMTRQVRNGRFDLEATILDPNGELVAIASHVNMVLPLARNLAKRGNGNGDGSKL</sequence>
<dbReference type="SUPFAM" id="SSF54637">
    <property type="entry name" value="Thioesterase/thiol ester dehydrase-isomerase"/>
    <property type="match status" value="2"/>
</dbReference>
<name>A0A9P8V856_9PEZI</name>
<dbReference type="Proteomes" id="UP000770015">
    <property type="component" value="Unassembled WGS sequence"/>
</dbReference>
<evidence type="ECO:0000259" key="2">
    <source>
        <dbReference type="Pfam" id="PF20789"/>
    </source>
</evidence>
<feature type="domain" description="Acyl-CoA thioesterase-like N-terminal HotDog" evidence="1">
    <location>
        <begin position="34"/>
        <end position="113"/>
    </location>
</feature>
<dbReference type="PANTHER" id="PTHR38110:SF1">
    <property type="entry name" value="THIOESTERASE DOMAIN-CONTAINING PROTEIN"/>
    <property type="match status" value="1"/>
</dbReference>
<feature type="domain" description="Acyl-CoA thioesterase-like C-terminal" evidence="2">
    <location>
        <begin position="185"/>
        <end position="310"/>
    </location>
</feature>
<proteinExistence type="predicted"/>
<organism evidence="3 4">
    <name type="scientific">Plectosphaerella plurivora</name>
    <dbReference type="NCBI Taxonomy" id="936078"/>
    <lineage>
        <taxon>Eukaryota</taxon>
        <taxon>Fungi</taxon>
        <taxon>Dikarya</taxon>
        <taxon>Ascomycota</taxon>
        <taxon>Pezizomycotina</taxon>
        <taxon>Sordariomycetes</taxon>
        <taxon>Hypocreomycetidae</taxon>
        <taxon>Glomerellales</taxon>
        <taxon>Plectosphaerellaceae</taxon>
        <taxon>Plectosphaerella</taxon>
    </lineage>
</organism>
<dbReference type="Gene3D" id="2.40.160.210">
    <property type="entry name" value="Acyl-CoA thioesterase, double hotdog domain"/>
    <property type="match status" value="1"/>
</dbReference>